<evidence type="ECO:0000313" key="2">
    <source>
        <dbReference type="EMBL" id="KAK6496368.1"/>
    </source>
</evidence>
<feature type="region of interest" description="Disordered" evidence="1">
    <location>
        <begin position="1"/>
        <end position="176"/>
    </location>
</feature>
<accession>A0AAV9VUP0</accession>
<dbReference type="Proteomes" id="UP001370758">
    <property type="component" value="Unassembled WGS sequence"/>
</dbReference>
<dbReference type="EMBL" id="JAVHJL010000011">
    <property type="protein sequence ID" value="KAK6496368.1"/>
    <property type="molecule type" value="Genomic_DNA"/>
</dbReference>
<feature type="compositionally biased region" description="Polar residues" evidence="1">
    <location>
        <begin position="24"/>
        <end position="34"/>
    </location>
</feature>
<keyword evidence="3" id="KW-1185">Reference proteome</keyword>
<evidence type="ECO:0000313" key="3">
    <source>
        <dbReference type="Proteomes" id="UP001370758"/>
    </source>
</evidence>
<gene>
    <name evidence="2" type="ORF">TWF481_002393</name>
</gene>
<feature type="compositionally biased region" description="Low complexity" evidence="1">
    <location>
        <begin position="51"/>
        <end position="71"/>
    </location>
</feature>
<dbReference type="AlphaFoldDB" id="A0AAV9VUP0"/>
<proteinExistence type="predicted"/>
<name>A0AAV9VUP0_9PEZI</name>
<feature type="compositionally biased region" description="Basic residues" evidence="1">
    <location>
        <begin position="107"/>
        <end position="122"/>
    </location>
</feature>
<organism evidence="2 3">
    <name type="scientific">Arthrobotrys musiformis</name>
    <dbReference type="NCBI Taxonomy" id="47236"/>
    <lineage>
        <taxon>Eukaryota</taxon>
        <taxon>Fungi</taxon>
        <taxon>Dikarya</taxon>
        <taxon>Ascomycota</taxon>
        <taxon>Pezizomycotina</taxon>
        <taxon>Orbiliomycetes</taxon>
        <taxon>Orbiliales</taxon>
        <taxon>Orbiliaceae</taxon>
        <taxon>Arthrobotrys</taxon>
    </lineage>
</organism>
<reference evidence="2 3" key="1">
    <citation type="submission" date="2023-08" db="EMBL/GenBank/DDBJ databases">
        <authorList>
            <person name="Palmer J.M."/>
        </authorList>
    </citation>
    <scope>NUCLEOTIDE SEQUENCE [LARGE SCALE GENOMIC DNA]</scope>
    <source>
        <strain evidence="2 3">TWF481</strain>
    </source>
</reference>
<comment type="caution">
    <text evidence="2">The sequence shown here is derived from an EMBL/GenBank/DDBJ whole genome shotgun (WGS) entry which is preliminary data.</text>
</comment>
<sequence length="207" mass="23012">MQRQRTQDSKESAAEYGELRTRNRTQAQSRSISPCPSVEGRWFEQQSTSETAAYGTYPSTSTTGTTSSGAYDYKPTEDVHTHNTVPESAGLEHRSPAAPSNTSRALKQQRRQVPQKKAKPAKPRSDDERPERRRRRGHQPPVKPWAGGSSPLEAPSAGLDQEYCIGDPTRSKPRYDNETLESLAKLEPDSWAAYLPGPRKGYGETPI</sequence>
<protein>
    <submittedName>
        <fullName evidence="2">Uncharacterized protein</fullName>
    </submittedName>
</protein>
<feature type="compositionally biased region" description="Basic and acidic residues" evidence="1">
    <location>
        <begin position="1"/>
        <end position="21"/>
    </location>
</feature>
<evidence type="ECO:0000256" key="1">
    <source>
        <dbReference type="SAM" id="MobiDB-lite"/>
    </source>
</evidence>